<dbReference type="Gene3D" id="3.40.190.290">
    <property type="match status" value="1"/>
</dbReference>
<feature type="domain" description="HTH lysR-type" evidence="5">
    <location>
        <begin position="1"/>
        <end position="59"/>
    </location>
</feature>
<dbReference type="InterPro" id="IPR036390">
    <property type="entry name" value="WH_DNA-bd_sf"/>
</dbReference>
<dbReference type="GO" id="GO:0043565">
    <property type="term" value="F:sequence-specific DNA binding"/>
    <property type="evidence" value="ECO:0007669"/>
    <property type="project" value="TreeGrafter"/>
</dbReference>
<dbReference type="GO" id="GO:0003700">
    <property type="term" value="F:DNA-binding transcription factor activity"/>
    <property type="evidence" value="ECO:0007669"/>
    <property type="project" value="InterPro"/>
</dbReference>
<comment type="caution">
    <text evidence="6">The sequence shown here is derived from an EMBL/GenBank/DDBJ whole genome shotgun (WGS) entry which is preliminary data.</text>
</comment>
<comment type="similarity">
    <text evidence="1">Belongs to the LysR transcriptional regulatory family.</text>
</comment>
<dbReference type="EMBL" id="BSOT01000002">
    <property type="protein sequence ID" value="GLR69265.1"/>
    <property type="molecule type" value="Genomic_DNA"/>
</dbReference>
<proteinExistence type="inferred from homology"/>
<dbReference type="Proteomes" id="UP001156601">
    <property type="component" value="Unassembled WGS sequence"/>
</dbReference>
<evidence type="ECO:0000256" key="1">
    <source>
        <dbReference type="ARBA" id="ARBA00009437"/>
    </source>
</evidence>
<dbReference type="InterPro" id="IPR000847">
    <property type="entry name" value="LysR_HTH_N"/>
</dbReference>
<dbReference type="InterPro" id="IPR058163">
    <property type="entry name" value="LysR-type_TF_proteobact-type"/>
</dbReference>
<dbReference type="Pfam" id="PF00126">
    <property type="entry name" value="HTH_1"/>
    <property type="match status" value="1"/>
</dbReference>
<evidence type="ECO:0000256" key="4">
    <source>
        <dbReference type="ARBA" id="ARBA00023163"/>
    </source>
</evidence>
<dbReference type="AlphaFoldDB" id="A0AA37T037"/>
<evidence type="ECO:0000256" key="3">
    <source>
        <dbReference type="ARBA" id="ARBA00023125"/>
    </source>
</evidence>
<dbReference type="RefSeq" id="WP_284215595.1">
    <property type="nucleotide sequence ID" value="NZ_BSOT01000002.1"/>
</dbReference>
<dbReference type="PROSITE" id="PS50931">
    <property type="entry name" value="HTH_LYSR"/>
    <property type="match status" value="1"/>
</dbReference>
<evidence type="ECO:0000256" key="2">
    <source>
        <dbReference type="ARBA" id="ARBA00023015"/>
    </source>
</evidence>
<accession>A0AA37T037</accession>
<protein>
    <submittedName>
        <fullName evidence="6">Transcriptional regulator</fullName>
    </submittedName>
</protein>
<keyword evidence="7" id="KW-1185">Reference proteome</keyword>
<dbReference type="InterPro" id="IPR036388">
    <property type="entry name" value="WH-like_DNA-bd_sf"/>
</dbReference>
<name>A0AA37T037_9ALTE</name>
<dbReference type="SUPFAM" id="SSF53850">
    <property type="entry name" value="Periplasmic binding protein-like II"/>
    <property type="match status" value="1"/>
</dbReference>
<dbReference type="PANTHER" id="PTHR30537">
    <property type="entry name" value="HTH-TYPE TRANSCRIPTIONAL REGULATOR"/>
    <property type="match status" value="1"/>
</dbReference>
<organism evidence="6 7">
    <name type="scientific">Agaribacter marinus</name>
    <dbReference type="NCBI Taxonomy" id="1431249"/>
    <lineage>
        <taxon>Bacteria</taxon>
        <taxon>Pseudomonadati</taxon>
        <taxon>Pseudomonadota</taxon>
        <taxon>Gammaproteobacteria</taxon>
        <taxon>Alteromonadales</taxon>
        <taxon>Alteromonadaceae</taxon>
        <taxon>Agaribacter</taxon>
    </lineage>
</organism>
<dbReference type="Pfam" id="PF03466">
    <property type="entry name" value="LysR_substrate"/>
    <property type="match status" value="1"/>
</dbReference>
<dbReference type="GO" id="GO:0006351">
    <property type="term" value="P:DNA-templated transcription"/>
    <property type="evidence" value="ECO:0007669"/>
    <property type="project" value="TreeGrafter"/>
</dbReference>
<dbReference type="FunFam" id="1.10.10.10:FF:000001">
    <property type="entry name" value="LysR family transcriptional regulator"/>
    <property type="match status" value="1"/>
</dbReference>
<evidence type="ECO:0000313" key="7">
    <source>
        <dbReference type="Proteomes" id="UP001156601"/>
    </source>
</evidence>
<dbReference type="PANTHER" id="PTHR30537:SF3">
    <property type="entry name" value="TRANSCRIPTIONAL REGULATORY PROTEIN"/>
    <property type="match status" value="1"/>
</dbReference>
<sequence length="299" mass="33938">MHSWDDFRIFLSVAETGSYSASARALGVNHSTISRRIKNLEKQHGVKLLERTQQGYRLTEAGQSIIKIIEQAKEATTQASRLLSGHDDRLRGEIKLTMPHEIFDLFLAKPLSDFCLQYPEIQLNLAVKPGLKNIANRESDLAVRITPEPPEYLIGRRITYIQHALYANSEVQQTISQGKPVPLVLWPHITTVPHWAKDNFSQTYTAVYVDDLSSMHQAVKAGMGVARMPCFYPDFMECPEVIKLPIQQAQSRWGIWLLNHVDLRNSARIVACKKVITKHLTQNIPVFLGDAKKQHNHSI</sequence>
<dbReference type="InterPro" id="IPR005119">
    <property type="entry name" value="LysR_subst-bd"/>
</dbReference>
<dbReference type="Gene3D" id="1.10.10.10">
    <property type="entry name" value="Winged helix-like DNA-binding domain superfamily/Winged helix DNA-binding domain"/>
    <property type="match status" value="1"/>
</dbReference>
<evidence type="ECO:0000313" key="6">
    <source>
        <dbReference type="EMBL" id="GLR69265.1"/>
    </source>
</evidence>
<keyword evidence="2" id="KW-0805">Transcription regulation</keyword>
<reference evidence="6" key="2">
    <citation type="submission" date="2023-01" db="EMBL/GenBank/DDBJ databases">
        <title>Draft genome sequence of Agaribacter marinus strain NBRC 110023.</title>
        <authorList>
            <person name="Sun Q."/>
            <person name="Mori K."/>
        </authorList>
    </citation>
    <scope>NUCLEOTIDE SEQUENCE</scope>
    <source>
        <strain evidence="6">NBRC 110023</strain>
    </source>
</reference>
<keyword evidence="4" id="KW-0804">Transcription</keyword>
<dbReference type="SUPFAM" id="SSF46785">
    <property type="entry name" value="Winged helix' DNA-binding domain"/>
    <property type="match status" value="1"/>
</dbReference>
<keyword evidence="3" id="KW-0238">DNA-binding</keyword>
<reference evidence="6" key="1">
    <citation type="journal article" date="2014" name="Int. J. Syst. Evol. Microbiol.">
        <title>Complete genome sequence of Corynebacterium casei LMG S-19264T (=DSM 44701T), isolated from a smear-ripened cheese.</title>
        <authorList>
            <consortium name="US DOE Joint Genome Institute (JGI-PGF)"/>
            <person name="Walter F."/>
            <person name="Albersmeier A."/>
            <person name="Kalinowski J."/>
            <person name="Ruckert C."/>
        </authorList>
    </citation>
    <scope>NUCLEOTIDE SEQUENCE</scope>
    <source>
        <strain evidence="6">NBRC 110023</strain>
    </source>
</reference>
<evidence type="ECO:0000259" key="5">
    <source>
        <dbReference type="PROSITE" id="PS50931"/>
    </source>
</evidence>
<gene>
    <name evidence="6" type="ORF">GCM10007852_01730</name>
</gene>